<dbReference type="PIRSF" id="PIRSF036894">
    <property type="entry name" value="PMI_Firm_short"/>
    <property type="match status" value="1"/>
</dbReference>
<dbReference type="PANTHER" id="PTHR42742">
    <property type="entry name" value="TRANSCRIPTIONAL REPRESSOR MPRA"/>
    <property type="match status" value="1"/>
</dbReference>
<evidence type="ECO:0000256" key="4">
    <source>
        <dbReference type="ARBA" id="ARBA00030762"/>
    </source>
</evidence>
<reference evidence="7 8" key="1">
    <citation type="submission" date="2020-05" db="EMBL/GenBank/DDBJ databases">
        <title>The draft genome sequence of Maribacter arenosus CAU 1321.</title>
        <authorList>
            <person name="Mu L."/>
        </authorList>
    </citation>
    <scope>NUCLEOTIDE SEQUENCE [LARGE SCALE GENOMIC DNA]</scope>
    <source>
        <strain evidence="7 8">CAU 1321</strain>
    </source>
</reference>
<proteinExistence type="predicted"/>
<evidence type="ECO:0000259" key="6">
    <source>
        <dbReference type="Pfam" id="PF21621"/>
    </source>
</evidence>
<dbReference type="InterPro" id="IPR046457">
    <property type="entry name" value="PMI_typeI_cat"/>
</dbReference>
<dbReference type="EMBL" id="JABTCG010000005">
    <property type="protein sequence ID" value="MBD0852168.1"/>
    <property type="molecule type" value="Genomic_DNA"/>
</dbReference>
<dbReference type="RefSeq" id="WP_188315268.1">
    <property type="nucleotide sequence ID" value="NZ_JABTCG010000005.1"/>
</dbReference>
<accession>A0ABR7VFL8</accession>
<dbReference type="InterPro" id="IPR049071">
    <property type="entry name" value="MPI_cupin_dom"/>
</dbReference>
<gene>
    <name evidence="7" type="ORF">HPE63_15910</name>
</gene>
<dbReference type="Pfam" id="PF21621">
    <property type="entry name" value="MPI_cupin_dom"/>
    <property type="match status" value="1"/>
</dbReference>
<comment type="caution">
    <text evidence="7">The sequence shown here is derived from an EMBL/GenBank/DDBJ whole genome shotgun (WGS) entry which is preliminary data.</text>
</comment>
<evidence type="ECO:0000256" key="1">
    <source>
        <dbReference type="ARBA" id="ARBA00022723"/>
    </source>
</evidence>
<name>A0ABR7VFL8_9FLAO</name>
<dbReference type="InterPro" id="IPR011051">
    <property type="entry name" value="RmlC_Cupin_sf"/>
</dbReference>
<keyword evidence="8" id="KW-1185">Reference proteome</keyword>
<dbReference type="CDD" id="cd07010">
    <property type="entry name" value="cupin_PMI_type_I_N_bac"/>
    <property type="match status" value="1"/>
</dbReference>
<sequence>MKLYPFKFQPILKERLWGGTKLKEVLGKPIVSDITGESWELSAVQGDISIVANGALSGTPLQEIIDQEPEALLGKEVVRRFGKDFPILIKFIDAKQDLSIQLHPNDKLAKERHNSFGKTEMWYVMDADPGANLIVGFNKNVTKEEYSKSLENNSLLDLLNYEQVEEGDTFFINTGKIHAIGAGVLLAEIQQTSDITYRVFDFNRKDKNGNLRELHTDLALDAMDYTKKDDFKVVYDKKSDVVNTMVECPYFKTNYLNLTQTLNLDVSKRSSFTILMCVDGSAEISTNTGSVDLKKGETVLVPANSQNLTINTRNTKLLEVTV</sequence>
<evidence type="ECO:0000256" key="3">
    <source>
        <dbReference type="ARBA" id="ARBA00029741"/>
    </source>
</evidence>
<dbReference type="SUPFAM" id="SSF51182">
    <property type="entry name" value="RmlC-like cupins"/>
    <property type="match status" value="1"/>
</dbReference>
<keyword evidence="1" id="KW-0479">Metal-binding</keyword>
<evidence type="ECO:0000259" key="5">
    <source>
        <dbReference type="Pfam" id="PF20511"/>
    </source>
</evidence>
<evidence type="ECO:0000313" key="7">
    <source>
        <dbReference type="EMBL" id="MBD0852168.1"/>
    </source>
</evidence>
<dbReference type="InterPro" id="IPR014710">
    <property type="entry name" value="RmlC-like_jellyroll"/>
</dbReference>
<protein>
    <recommendedName>
        <fullName evidence="3">Phosphohexomutase</fullName>
    </recommendedName>
    <alternativeName>
        <fullName evidence="4">Phosphomannose isomerase</fullName>
    </alternativeName>
</protein>
<feature type="domain" description="Phosphomannose isomerase type I catalytic" evidence="5">
    <location>
        <begin position="6"/>
        <end position="114"/>
    </location>
</feature>
<dbReference type="InterPro" id="IPR051804">
    <property type="entry name" value="Carb_Metab_Reg_Kinase/Isom"/>
</dbReference>
<keyword evidence="2" id="KW-0862">Zinc</keyword>
<dbReference type="PANTHER" id="PTHR42742:SF3">
    <property type="entry name" value="FRUCTOKINASE"/>
    <property type="match status" value="1"/>
</dbReference>
<keyword evidence="7" id="KW-0413">Isomerase</keyword>
<organism evidence="7 8">
    <name type="scientific">Maribacter arenosus</name>
    <dbReference type="NCBI Taxonomy" id="1854708"/>
    <lineage>
        <taxon>Bacteria</taxon>
        <taxon>Pseudomonadati</taxon>
        <taxon>Bacteroidota</taxon>
        <taxon>Flavobacteriia</taxon>
        <taxon>Flavobacteriales</taxon>
        <taxon>Flavobacteriaceae</taxon>
        <taxon>Maribacter</taxon>
    </lineage>
</organism>
<evidence type="ECO:0000256" key="2">
    <source>
        <dbReference type="ARBA" id="ARBA00022833"/>
    </source>
</evidence>
<feature type="domain" description="Mannose-6-phosphate isomerase cupin" evidence="6">
    <location>
        <begin position="244"/>
        <end position="312"/>
    </location>
</feature>
<dbReference type="Proteomes" id="UP000598350">
    <property type="component" value="Unassembled WGS sequence"/>
</dbReference>
<dbReference type="Pfam" id="PF20511">
    <property type="entry name" value="PMI_typeI_cat"/>
    <property type="match status" value="1"/>
</dbReference>
<dbReference type="Gene3D" id="2.60.120.10">
    <property type="entry name" value="Jelly Rolls"/>
    <property type="match status" value="2"/>
</dbReference>
<dbReference type="InterPro" id="IPR014628">
    <property type="entry name" value="Man6P_isomerase_Firm_short"/>
</dbReference>
<dbReference type="GO" id="GO:0016853">
    <property type="term" value="F:isomerase activity"/>
    <property type="evidence" value="ECO:0007669"/>
    <property type="project" value="UniProtKB-KW"/>
</dbReference>
<evidence type="ECO:0000313" key="8">
    <source>
        <dbReference type="Proteomes" id="UP000598350"/>
    </source>
</evidence>